<organism evidence="8 9">
    <name type="scientific">Crypturellus soui</name>
    <dbReference type="NCBI Taxonomy" id="458187"/>
    <lineage>
        <taxon>Eukaryota</taxon>
        <taxon>Metazoa</taxon>
        <taxon>Chordata</taxon>
        <taxon>Craniata</taxon>
        <taxon>Vertebrata</taxon>
        <taxon>Euteleostomi</taxon>
        <taxon>Archelosauria</taxon>
        <taxon>Archosauria</taxon>
        <taxon>Dinosauria</taxon>
        <taxon>Saurischia</taxon>
        <taxon>Theropoda</taxon>
        <taxon>Coelurosauria</taxon>
        <taxon>Aves</taxon>
        <taxon>Palaeognathae</taxon>
        <taxon>Tinamiformes</taxon>
        <taxon>Tinamidae</taxon>
        <taxon>Crypturellus</taxon>
    </lineage>
</organism>
<accession>A0A7K4KG42</accession>
<evidence type="ECO:0000256" key="3">
    <source>
        <dbReference type="ARBA" id="ARBA00022729"/>
    </source>
</evidence>
<proteinExistence type="inferred from homology"/>
<dbReference type="PANTHER" id="PTHR23412:SF15">
    <property type="entry name" value="MESOTHELIN-LIKE PROTEIN"/>
    <property type="match status" value="1"/>
</dbReference>
<dbReference type="PANTHER" id="PTHR23412">
    <property type="entry name" value="STEREOCILIN RELATED"/>
    <property type="match status" value="1"/>
</dbReference>
<evidence type="ECO:0000256" key="2">
    <source>
        <dbReference type="ARBA" id="ARBA00011016"/>
    </source>
</evidence>
<feature type="non-terminal residue" evidence="8">
    <location>
        <position position="1"/>
    </location>
</feature>
<dbReference type="GO" id="GO:0016020">
    <property type="term" value="C:membrane"/>
    <property type="evidence" value="ECO:0007669"/>
    <property type="project" value="UniProtKB-SubCell"/>
</dbReference>
<evidence type="ECO:0000313" key="9">
    <source>
        <dbReference type="Proteomes" id="UP000545332"/>
    </source>
</evidence>
<evidence type="ECO:0000256" key="5">
    <source>
        <dbReference type="ARBA" id="ARBA00023136"/>
    </source>
</evidence>
<comment type="similarity">
    <text evidence="2">Belongs to the mesothelin family.</text>
</comment>
<keyword evidence="9" id="KW-1185">Reference proteome</keyword>
<gene>
    <name evidence="8" type="primary">Mslnl</name>
    <name evidence="8" type="ORF">CRYSOU_R15377</name>
</gene>
<keyword evidence="4" id="KW-0130">Cell adhesion</keyword>
<dbReference type="InterPro" id="IPR026664">
    <property type="entry name" value="Stereocilin-rel"/>
</dbReference>
<keyword evidence="5" id="KW-0472">Membrane</keyword>
<evidence type="ECO:0000256" key="4">
    <source>
        <dbReference type="ARBA" id="ARBA00022889"/>
    </source>
</evidence>
<evidence type="ECO:0000313" key="8">
    <source>
        <dbReference type="EMBL" id="NWI15111.1"/>
    </source>
</evidence>
<name>A0A7K4KG42_9AVES</name>
<feature type="compositionally biased region" description="Polar residues" evidence="7">
    <location>
        <begin position="509"/>
        <end position="553"/>
    </location>
</feature>
<evidence type="ECO:0000256" key="7">
    <source>
        <dbReference type="SAM" id="MobiDB-lite"/>
    </source>
</evidence>
<dbReference type="Pfam" id="PF06060">
    <property type="entry name" value="Mesothelin"/>
    <property type="match status" value="1"/>
</dbReference>
<evidence type="ECO:0000256" key="1">
    <source>
        <dbReference type="ARBA" id="ARBA00004370"/>
    </source>
</evidence>
<dbReference type="InterPro" id="IPR010335">
    <property type="entry name" value="Mesothelin"/>
</dbReference>
<dbReference type="Proteomes" id="UP000545332">
    <property type="component" value="Unassembled WGS sequence"/>
</dbReference>
<comment type="subcellular location">
    <subcellularLocation>
        <location evidence="1">Membrane</location>
    </subcellularLocation>
</comment>
<keyword evidence="6" id="KW-0325">Glycoprotein</keyword>
<comment type="caution">
    <text evidence="8">The sequence shown here is derived from an EMBL/GenBank/DDBJ whole genome shotgun (WGS) entry which is preliminary data.</text>
</comment>
<dbReference type="AlphaFoldDB" id="A0A7K4KG42"/>
<reference evidence="8 9" key="1">
    <citation type="submission" date="2019-09" db="EMBL/GenBank/DDBJ databases">
        <title>Bird 10,000 Genomes (B10K) Project - Family phase.</title>
        <authorList>
            <person name="Zhang G."/>
        </authorList>
    </citation>
    <scope>NUCLEOTIDE SEQUENCE [LARGE SCALE GENOMIC DNA]</scope>
    <source>
        <strain evidence="8">B10K-MSB-42743</strain>
        <tissue evidence="8">Heart</tissue>
    </source>
</reference>
<keyword evidence="3" id="KW-0732">Signal</keyword>
<evidence type="ECO:0000256" key="6">
    <source>
        <dbReference type="ARBA" id="ARBA00023180"/>
    </source>
</evidence>
<sequence>VAAVPNRSCKAFYALASRGNLELLPRGSMRRTRLLRGALVCWGASGPGLSAEQLGGLGALVCAMEPTAVAASHPRVLENLKLCRALSGAQRAALNAVLLAGATAYGHPSSWDLGTLHSLGTLVLSLNRTVLRSLAEEVRRALHMHIAATYRGQDGVQRHRSRVLLGALASTKASSSPRRRARRSAGRCPSVPVTAGALADPLLLLSYGSSEEFDLCLDERALRSSLALLLEQPLTAGFLRVVQRRLGQMYPEGIPEEQLKLLGPLAHLYTPEEISTWTVTSNATLLALLNPRVGKWSAPQAQQLITRYLDLGGILTGSLLQSIGGSTLCRLDEEHISCIAPEAIGCAGPLDISSCSQAKKNQLYAKAQEAFASQAGTPAYYSLIQPYLGECLSLCPVPLHYRHILLCQKPEGEHCRVLQQLSVTDVKNLLGINLPDLKQVENLPAVISWIRRQDQWELDHVLGIGLQGGIVKPSPTGSATSAAVTPCATIVPTTAVLATTALPAGTTTSSHTAMGSSTSTHVSPTPNAITPTPPRAQSTLSSAGGSPATTSRVTARPAPLPSSTSPCSVHPATTSVTTRS</sequence>
<dbReference type="EMBL" id="VWPX01010661">
    <property type="protein sequence ID" value="NWI15111.1"/>
    <property type="molecule type" value="Genomic_DNA"/>
</dbReference>
<dbReference type="OrthoDB" id="9909579at2759"/>
<feature type="compositionally biased region" description="Polar residues" evidence="7">
    <location>
        <begin position="561"/>
        <end position="580"/>
    </location>
</feature>
<feature type="non-terminal residue" evidence="8">
    <location>
        <position position="580"/>
    </location>
</feature>
<protein>
    <submittedName>
        <fullName evidence="8">MSLNL protein</fullName>
    </submittedName>
</protein>
<dbReference type="GO" id="GO:0009986">
    <property type="term" value="C:cell surface"/>
    <property type="evidence" value="ECO:0007669"/>
    <property type="project" value="TreeGrafter"/>
</dbReference>
<dbReference type="GO" id="GO:0007160">
    <property type="term" value="P:cell-matrix adhesion"/>
    <property type="evidence" value="ECO:0007669"/>
    <property type="project" value="TreeGrafter"/>
</dbReference>
<feature type="region of interest" description="Disordered" evidence="7">
    <location>
        <begin position="505"/>
        <end position="580"/>
    </location>
</feature>